<accession>A0AAW1TA87</accession>
<gene>
    <name evidence="1" type="ORF">WJX84_003891</name>
</gene>
<protein>
    <submittedName>
        <fullName evidence="1">Uncharacterized protein</fullName>
    </submittedName>
</protein>
<sequence length="68" mass="7390">MLKGYREDSRIAVTACAVQMLSTAVGRPLISQNWSVNHSQNKALLSQAGCGYGAHGPQQLASRWLQHP</sequence>
<name>A0AAW1TA87_9CHLO</name>
<dbReference type="EMBL" id="JALJOV010000208">
    <property type="protein sequence ID" value="KAK9865890.1"/>
    <property type="molecule type" value="Genomic_DNA"/>
</dbReference>
<comment type="caution">
    <text evidence="1">The sequence shown here is derived from an EMBL/GenBank/DDBJ whole genome shotgun (WGS) entry which is preliminary data.</text>
</comment>
<dbReference type="AlphaFoldDB" id="A0AAW1TA87"/>
<keyword evidence="2" id="KW-1185">Reference proteome</keyword>
<evidence type="ECO:0000313" key="1">
    <source>
        <dbReference type="EMBL" id="KAK9865890.1"/>
    </source>
</evidence>
<evidence type="ECO:0000313" key="2">
    <source>
        <dbReference type="Proteomes" id="UP001485043"/>
    </source>
</evidence>
<proteinExistence type="predicted"/>
<dbReference type="Proteomes" id="UP001485043">
    <property type="component" value="Unassembled WGS sequence"/>
</dbReference>
<reference evidence="1 2" key="1">
    <citation type="journal article" date="2024" name="Nat. Commun.">
        <title>Phylogenomics reveals the evolutionary origins of lichenization in chlorophyte algae.</title>
        <authorList>
            <person name="Puginier C."/>
            <person name="Libourel C."/>
            <person name="Otte J."/>
            <person name="Skaloud P."/>
            <person name="Haon M."/>
            <person name="Grisel S."/>
            <person name="Petersen M."/>
            <person name="Berrin J.G."/>
            <person name="Delaux P.M."/>
            <person name="Dal Grande F."/>
            <person name="Keller J."/>
        </authorList>
    </citation>
    <scope>NUCLEOTIDE SEQUENCE [LARGE SCALE GENOMIC DNA]</scope>
    <source>
        <strain evidence="1 2">SAG 2523</strain>
    </source>
</reference>
<organism evidence="1 2">
    <name type="scientific">Apatococcus fuscideae</name>
    <dbReference type="NCBI Taxonomy" id="2026836"/>
    <lineage>
        <taxon>Eukaryota</taxon>
        <taxon>Viridiplantae</taxon>
        <taxon>Chlorophyta</taxon>
        <taxon>core chlorophytes</taxon>
        <taxon>Trebouxiophyceae</taxon>
        <taxon>Chlorellales</taxon>
        <taxon>Chlorellaceae</taxon>
        <taxon>Apatococcus</taxon>
    </lineage>
</organism>